<keyword evidence="2" id="KW-0201">Cytochrome c-type biogenesis</keyword>
<feature type="domain" description="Thioredoxin" evidence="5">
    <location>
        <begin position="224"/>
        <end position="365"/>
    </location>
</feature>
<dbReference type="Proteomes" id="UP001501153">
    <property type="component" value="Unassembled WGS sequence"/>
</dbReference>
<dbReference type="PANTHER" id="PTHR42852:SF6">
    <property type="entry name" value="THIOL:DISULFIDE INTERCHANGE PROTEIN DSBE"/>
    <property type="match status" value="1"/>
</dbReference>
<dbReference type="PANTHER" id="PTHR42852">
    <property type="entry name" value="THIOL:DISULFIDE INTERCHANGE PROTEIN DSBE"/>
    <property type="match status" value="1"/>
</dbReference>
<proteinExistence type="predicted"/>
<keyword evidence="3" id="KW-1015">Disulfide bond</keyword>
<accession>A0ABP8IRQ9</accession>
<dbReference type="InterPro" id="IPR025380">
    <property type="entry name" value="DUF4369"/>
</dbReference>
<keyword evidence="7" id="KW-1185">Reference proteome</keyword>
<dbReference type="SUPFAM" id="SSF52833">
    <property type="entry name" value="Thioredoxin-like"/>
    <property type="match status" value="1"/>
</dbReference>
<dbReference type="PROSITE" id="PS51352">
    <property type="entry name" value="THIOREDOXIN_2"/>
    <property type="match status" value="1"/>
</dbReference>
<evidence type="ECO:0000256" key="4">
    <source>
        <dbReference type="ARBA" id="ARBA00023284"/>
    </source>
</evidence>
<name>A0ABP8IRQ9_9BACT</name>
<evidence type="ECO:0000256" key="3">
    <source>
        <dbReference type="ARBA" id="ARBA00023157"/>
    </source>
</evidence>
<comment type="subcellular location">
    <subcellularLocation>
        <location evidence="1">Cell envelope</location>
    </subcellularLocation>
</comment>
<dbReference type="PROSITE" id="PS00194">
    <property type="entry name" value="THIOREDOXIN_1"/>
    <property type="match status" value="1"/>
</dbReference>
<gene>
    <name evidence="6" type="ORF">GCM10023185_42620</name>
</gene>
<dbReference type="EMBL" id="BAABGZ010000080">
    <property type="protein sequence ID" value="GAA4369194.1"/>
    <property type="molecule type" value="Genomic_DNA"/>
</dbReference>
<dbReference type="InterPro" id="IPR000866">
    <property type="entry name" value="AhpC/TSA"/>
</dbReference>
<reference evidence="7" key="1">
    <citation type="journal article" date="2019" name="Int. J. Syst. Evol. Microbiol.">
        <title>The Global Catalogue of Microorganisms (GCM) 10K type strain sequencing project: providing services to taxonomists for standard genome sequencing and annotation.</title>
        <authorList>
            <consortium name="The Broad Institute Genomics Platform"/>
            <consortium name="The Broad Institute Genome Sequencing Center for Infectious Disease"/>
            <person name="Wu L."/>
            <person name="Ma J."/>
        </authorList>
    </citation>
    <scope>NUCLEOTIDE SEQUENCE [LARGE SCALE GENOMIC DNA]</scope>
    <source>
        <strain evidence="7">JCM 17923</strain>
    </source>
</reference>
<comment type="caution">
    <text evidence="6">The sequence shown here is derived from an EMBL/GenBank/DDBJ whole genome shotgun (WGS) entry which is preliminary data.</text>
</comment>
<dbReference type="CDD" id="cd02966">
    <property type="entry name" value="TlpA_like_family"/>
    <property type="match status" value="1"/>
</dbReference>
<organism evidence="6 7">
    <name type="scientific">Hymenobacter saemangeumensis</name>
    <dbReference type="NCBI Taxonomy" id="1084522"/>
    <lineage>
        <taxon>Bacteria</taxon>
        <taxon>Pseudomonadati</taxon>
        <taxon>Bacteroidota</taxon>
        <taxon>Cytophagia</taxon>
        <taxon>Cytophagales</taxon>
        <taxon>Hymenobacteraceae</taxon>
        <taxon>Hymenobacter</taxon>
    </lineage>
</organism>
<evidence type="ECO:0000256" key="1">
    <source>
        <dbReference type="ARBA" id="ARBA00004196"/>
    </source>
</evidence>
<sequence>MAGWATAQTPVAFTVKGKIGNLNAPAKIYLFRNGQIDSATLKNGAFELKGSTDIPVQASLLLRPNGKLGTGMYGQGDRKNLYLEAGQVLVTSPVSLEAAKVTGGPITADYQRLEAMLQPTDAKVKAQAAVYEKVSEEERNTPAFKARSEAQWASINKEYAERKRDFIRSNPNSWVSLYELMQLNMLAPPEYTVVGPLYEALSPALKNSPPGRMYGDLVKGLKAVAIGAQAPAFTQTTPDGKSVSLADYRGKYVLIDFWASWCGPCRQETPALTKVYNEFKGQKFDVLGVSLDNEKTREKWVQAIQDDKMAWSQVSDLRGWQNEAARLYGVQGIPQNFLVDPDGKIVASGLHGDELATTLARFIRK</sequence>
<protein>
    <submittedName>
        <fullName evidence="6">TlpA disulfide reductase family protein</fullName>
    </submittedName>
</protein>
<keyword evidence="4" id="KW-0676">Redox-active center</keyword>
<dbReference type="Pfam" id="PF14289">
    <property type="entry name" value="DUF4369"/>
    <property type="match status" value="1"/>
</dbReference>
<dbReference type="Pfam" id="PF00578">
    <property type="entry name" value="AhpC-TSA"/>
    <property type="match status" value="1"/>
</dbReference>
<dbReference type="InterPro" id="IPR036249">
    <property type="entry name" value="Thioredoxin-like_sf"/>
</dbReference>
<dbReference type="InterPro" id="IPR017937">
    <property type="entry name" value="Thioredoxin_CS"/>
</dbReference>
<dbReference type="Gene3D" id="3.40.30.10">
    <property type="entry name" value="Glutaredoxin"/>
    <property type="match status" value="1"/>
</dbReference>
<evidence type="ECO:0000313" key="6">
    <source>
        <dbReference type="EMBL" id="GAA4369194.1"/>
    </source>
</evidence>
<dbReference type="InterPro" id="IPR050553">
    <property type="entry name" value="Thioredoxin_ResA/DsbE_sf"/>
</dbReference>
<evidence type="ECO:0000256" key="2">
    <source>
        <dbReference type="ARBA" id="ARBA00022748"/>
    </source>
</evidence>
<evidence type="ECO:0000259" key="5">
    <source>
        <dbReference type="PROSITE" id="PS51352"/>
    </source>
</evidence>
<dbReference type="InterPro" id="IPR013766">
    <property type="entry name" value="Thioredoxin_domain"/>
</dbReference>
<evidence type="ECO:0000313" key="7">
    <source>
        <dbReference type="Proteomes" id="UP001501153"/>
    </source>
</evidence>